<dbReference type="InterPro" id="IPR017645">
    <property type="entry name" value="Dnd_assoc_1"/>
</dbReference>
<reference evidence="2" key="1">
    <citation type="submission" date="2016-10" db="EMBL/GenBank/DDBJ databases">
        <authorList>
            <person name="Varghese N."/>
            <person name="Submissions S."/>
        </authorList>
    </citation>
    <scope>NUCLEOTIDE SEQUENCE [LARGE SCALE GENOMIC DNA]</scope>
    <source>
        <strain evidence="2">DSM 11578</strain>
    </source>
</reference>
<name>A0A1I4ACU5_9GAMM</name>
<dbReference type="STRING" id="45496.SAMN04488079_11415"/>
<evidence type="ECO:0000313" key="1">
    <source>
        <dbReference type="EMBL" id="SFK54103.1"/>
    </source>
</evidence>
<evidence type="ECO:0000313" key="2">
    <source>
        <dbReference type="Proteomes" id="UP000198924"/>
    </source>
</evidence>
<dbReference type="AlphaFoldDB" id="A0A1I4ACU5"/>
<sequence length="437" mass="51173">MINAMLPQSKDQVVNKNTLHHYLPVRNRGNEFRWESVIGLVMKMALRMSAEKYDYETFVIDSKAYLAGKLGEEKFWSVLENMYFKHRDILNVSPEFHLFNAQKGQYTKSEERVAALFAQLLQDHNLPEFETRLNFLEKDILSLFKSKINDDHGTLTKEYPYIPFIADNFQRDFTFLARRPHYLLAEIKHFLTFYAFLYCAQLALCIDDWSTGLPPAPKPLFFIMDTEKASAERTHIKRDGFKSFQNSTVKLFPILSMLENLQPDEDFVWPLWKLYSELDKSPNYEEVVNRLKVYSQAFKEQRELNSVLTNSNELSDVIQDLMTLALEQFESLKTTRGEINDKYMREVQGQFGKHFIQTRGRAGRVLVLSQDYLILLTNLVVGENERMQLHDLTDGFKSRGVFFDKQSEQALINFYERIGNIERMSDSGDAVYVRKTV</sequence>
<protein>
    <submittedName>
        <fullName evidence="1">DNA phosphorothioation-dependent restriction protein DptG</fullName>
    </submittedName>
</protein>
<dbReference type="NCBIfam" id="TIGR03236">
    <property type="entry name" value="dnd_assoc_1"/>
    <property type="match status" value="1"/>
</dbReference>
<keyword evidence="2" id="KW-1185">Reference proteome</keyword>
<gene>
    <name evidence="1" type="ORF">SAMN04488079_11415</name>
</gene>
<dbReference type="Proteomes" id="UP000198924">
    <property type="component" value="Unassembled WGS sequence"/>
</dbReference>
<accession>A0A1I4ACU5</accession>
<proteinExistence type="predicted"/>
<organism evidence="1 2">
    <name type="scientific">Methylophaga sulfidovorans</name>
    <dbReference type="NCBI Taxonomy" id="45496"/>
    <lineage>
        <taxon>Bacteria</taxon>
        <taxon>Pseudomonadati</taxon>
        <taxon>Pseudomonadota</taxon>
        <taxon>Gammaproteobacteria</taxon>
        <taxon>Thiotrichales</taxon>
        <taxon>Piscirickettsiaceae</taxon>
        <taxon>Methylophaga</taxon>
    </lineage>
</organism>
<dbReference type="EMBL" id="FOSH01000014">
    <property type="protein sequence ID" value="SFK54103.1"/>
    <property type="molecule type" value="Genomic_DNA"/>
</dbReference>